<evidence type="ECO:0000313" key="12">
    <source>
        <dbReference type="Proteomes" id="UP000529417"/>
    </source>
</evidence>
<dbReference type="AlphaFoldDB" id="A0A7Z0HZ04"/>
<protein>
    <submittedName>
        <fullName evidence="11">TRAP transporter large permease subunit</fullName>
    </submittedName>
</protein>
<evidence type="ECO:0000256" key="5">
    <source>
        <dbReference type="ARBA" id="ARBA00022989"/>
    </source>
</evidence>
<comment type="caution">
    <text evidence="11">The sequence shown here is derived from an EMBL/GenBank/DDBJ whole genome shotgun (WGS) entry which is preliminary data.</text>
</comment>
<keyword evidence="3 7" id="KW-0997">Cell inner membrane</keyword>
<dbReference type="EMBL" id="JACBXS010000012">
    <property type="protein sequence ID" value="NYS24901.1"/>
    <property type="molecule type" value="Genomic_DNA"/>
</dbReference>
<keyword evidence="5 9" id="KW-1133">Transmembrane helix</keyword>
<evidence type="ECO:0000256" key="9">
    <source>
        <dbReference type="SAM" id="Phobius"/>
    </source>
</evidence>
<feature type="coiled-coil region" evidence="8">
    <location>
        <begin position="648"/>
        <end position="703"/>
    </location>
</feature>
<evidence type="ECO:0000256" key="8">
    <source>
        <dbReference type="SAM" id="Coils"/>
    </source>
</evidence>
<dbReference type="InterPro" id="IPR010656">
    <property type="entry name" value="DctM"/>
</dbReference>
<evidence type="ECO:0000256" key="3">
    <source>
        <dbReference type="ARBA" id="ARBA00022519"/>
    </source>
</evidence>
<feature type="transmembrane region" description="Helical" evidence="9">
    <location>
        <begin position="324"/>
        <end position="344"/>
    </location>
</feature>
<feature type="domain" description="TRAP C4-dicarboxylate transport system permease DctM subunit" evidence="10">
    <location>
        <begin position="218"/>
        <end position="313"/>
    </location>
</feature>
<feature type="transmembrane region" description="Helical" evidence="9">
    <location>
        <begin position="356"/>
        <end position="379"/>
    </location>
</feature>
<dbReference type="RefSeq" id="WP_179905602.1">
    <property type="nucleotide sequence ID" value="NZ_JACBXS010000012.1"/>
</dbReference>
<dbReference type="Proteomes" id="UP000529417">
    <property type="component" value="Unassembled WGS sequence"/>
</dbReference>
<dbReference type="GO" id="GO:0022857">
    <property type="term" value="F:transmembrane transporter activity"/>
    <property type="evidence" value="ECO:0007669"/>
    <property type="project" value="UniProtKB-UniRule"/>
</dbReference>
<keyword evidence="8" id="KW-0175">Coiled coil</keyword>
<name>A0A7Z0HZ04_9RHOB</name>
<reference evidence="11 12" key="1">
    <citation type="journal article" date="2000" name="Arch. Microbiol.">
        <title>Rhodobaca bogoriensis gen. nov. and sp. nov., an alkaliphilic purple nonsulfur bacterium from African Rift Valley soda lakes.</title>
        <authorList>
            <person name="Milford A.D."/>
            <person name="Achenbach L.A."/>
            <person name="Jung D.O."/>
            <person name="Madigan M.T."/>
        </authorList>
    </citation>
    <scope>NUCLEOTIDE SEQUENCE [LARGE SCALE GENOMIC DNA]</scope>
    <source>
        <strain evidence="11 12">2376</strain>
    </source>
</reference>
<dbReference type="GO" id="GO:0005886">
    <property type="term" value="C:plasma membrane"/>
    <property type="evidence" value="ECO:0007669"/>
    <property type="project" value="UniProtKB-SubCell"/>
</dbReference>
<keyword evidence="12" id="KW-1185">Reference proteome</keyword>
<dbReference type="Pfam" id="PF06808">
    <property type="entry name" value="DctM"/>
    <property type="match status" value="3"/>
</dbReference>
<keyword evidence="7" id="KW-0813">Transport</keyword>
<comment type="function">
    <text evidence="7">Part of the tripartite ATP-independent periplasmic (TRAP) transport system.</text>
</comment>
<evidence type="ECO:0000256" key="2">
    <source>
        <dbReference type="ARBA" id="ARBA00022475"/>
    </source>
</evidence>
<feature type="transmembrane region" description="Helical" evidence="9">
    <location>
        <begin position="399"/>
        <end position="419"/>
    </location>
</feature>
<keyword evidence="6 9" id="KW-0472">Membrane</keyword>
<evidence type="ECO:0000256" key="6">
    <source>
        <dbReference type="ARBA" id="ARBA00023136"/>
    </source>
</evidence>
<accession>A0A7Z0HZ04</accession>
<dbReference type="PANTHER" id="PTHR33362:SF7">
    <property type="entry name" value="SLL1103 PROTEIN"/>
    <property type="match status" value="1"/>
</dbReference>
<dbReference type="InterPro" id="IPR004681">
    <property type="entry name" value="TRAP_DctM"/>
</dbReference>
<sequence length="886" mass="95431">MEVVFLFILVAMMMFTLGIGFPVAFALPGSAIVTIGLAAGTGWLFTGDASSFFMHGTAVEWLSAGVTNFRGIYWEAERDTLIAIPLFVFMGIMLQRSRIAEELLVTMAKLFGGLPGGLGISVVVVGALLAATTGIVGATVVAMGLISLPAMMRNNYSQPLATGSVLASGTLGQIIPPSIVLIILADQLSSAVDQAAQLRSAEYREATGAFSMPSELGVTSTSAGDMFMGALFPGLLLVGMYIVFILIFALISPKSAPSVPIEGRMDRRFWFDVFFATVPPLLLIVLVLGSIITGVATVTQAGAVGAAGATVMAGYKIHEGRGRFVPAIIVLAMLVVIYLLSVSFNLNIRQMDRSGAALGVALAALAVIVLLAALGWSAWRTLKIDNTLRAVMIETAKTSSLVFIILLGAAMLISAFRAFGGEHMVRDFLGSMPGGFWGQFIIVMIVIFLLGFFLDFIEIAIVVVPIVAPILLMNPEANITAVWLGVMIGLNIQTSFLTPPFGFALFYLRGVADRTVKTLNMYKGVIPFIALQLGALVVVGYNPPLVNYLPARVQLLSENAPPPRNPRLQHCVEELLIRDLPAQESTVRGLLATLEGADRSILPPAQERELDTAIAAYEASFAQLDAFVAAMDAIEDATPSYQPLHREVADIRREMLGHTQRIDRLQAQMRNFRGDAPVAVAGRERIEAQIAAAEADRAAAEAQIPERWEQAQRDFQALVQVEMTARNDLRRPTEQAYLTFREMAQTIAAAEAFADLRPRVEALAAEVNISDNSELASRVQALEGEIAALPGSADLRSALSDIRDGLTGRRASAEAAADAAEAAVEQVHADTEWRRAASATLLTPLRAIEEETRFTLGMREQPRLEREHALEVARCVSVHRDVSLRF</sequence>
<evidence type="ECO:0000256" key="1">
    <source>
        <dbReference type="ARBA" id="ARBA00004429"/>
    </source>
</evidence>
<evidence type="ECO:0000256" key="7">
    <source>
        <dbReference type="RuleBase" id="RU369079"/>
    </source>
</evidence>
<feature type="domain" description="TRAP C4-dicarboxylate transport system permease DctM subunit" evidence="10">
    <location>
        <begin position="11"/>
        <end position="189"/>
    </location>
</feature>
<feature type="transmembrane region" description="Helical" evidence="9">
    <location>
        <begin position="440"/>
        <end position="468"/>
    </location>
</feature>
<keyword evidence="2" id="KW-1003">Cell membrane</keyword>
<feature type="transmembrane region" description="Helical" evidence="9">
    <location>
        <begin position="119"/>
        <end position="148"/>
    </location>
</feature>
<evidence type="ECO:0000259" key="10">
    <source>
        <dbReference type="Pfam" id="PF06808"/>
    </source>
</evidence>
<feature type="transmembrane region" description="Helical" evidence="9">
    <location>
        <begin position="226"/>
        <end position="248"/>
    </location>
</feature>
<feature type="transmembrane region" description="Helical" evidence="9">
    <location>
        <begin position="269"/>
        <end position="292"/>
    </location>
</feature>
<evidence type="ECO:0000256" key="4">
    <source>
        <dbReference type="ARBA" id="ARBA00022692"/>
    </source>
</evidence>
<proteinExistence type="predicted"/>
<keyword evidence="4 9" id="KW-0812">Transmembrane</keyword>
<comment type="subcellular location">
    <subcellularLocation>
        <location evidence="1 7">Cell inner membrane</location>
        <topology evidence="1 7">Multi-pass membrane protein</topology>
    </subcellularLocation>
</comment>
<gene>
    <name evidence="11" type="ORF">HUK65_07825</name>
</gene>
<organism evidence="11 12">
    <name type="scientific">Rhabdonatronobacter sediminivivens</name>
    <dbReference type="NCBI Taxonomy" id="2743469"/>
    <lineage>
        <taxon>Bacteria</taxon>
        <taxon>Pseudomonadati</taxon>
        <taxon>Pseudomonadota</taxon>
        <taxon>Alphaproteobacteria</taxon>
        <taxon>Rhodobacterales</taxon>
        <taxon>Paracoccaceae</taxon>
        <taxon>Rhabdonatronobacter</taxon>
    </lineage>
</organism>
<feature type="transmembrane region" description="Helical" evidence="9">
    <location>
        <begin position="520"/>
        <end position="541"/>
    </location>
</feature>
<feature type="domain" description="TRAP C4-dicarboxylate transport system permease DctM subunit" evidence="10">
    <location>
        <begin position="344"/>
        <end position="544"/>
    </location>
</feature>
<feature type="transmembrane region" description="Helical" evidence="9">
    <location>
        <begin position="6"/>
        <end position="27"/>
    </location>
</feature>
<dbReference type="PANTHER" id="PTHR33362">
    <property type="entry name" value="SIALIC ACID TRAP TRANSPORTER PERMEASE PROTEIN SIAT-RELATED"/>
    <property type="match status" value="1"/>
</dbReference>
<feature type="transmembrane region" description="Helical" evidence="9">
    <location>
        <begin position="160"/>
        <end position="185"/>
    </location>
</feature>
<evidence type="ECO:0000313" key="11">
    <source>
        <dbReference type="EMBL" id="NYS24901.1"/>
    </source>
</evidence>
<feature type="transmembrane region" description="Helical" evidence="9">
    <location>
        <begin position="480"/>
        <end position="508"/>
    </location>
</feature>